<reference evidence="1 2" key="1">
    <citation type="submission" date="2018-01" db="EMBL/GenBank/DDBJ databases">
        <authorList>
            <person name="Clerissi C."/>
        </authorList>
    </citation>
    <scope>NUCLEOTIDE SEQUENCE [LARGE SCALE GENOMIC DNA]</scope>
    <source>
        <strain evidence="1">Cupriavidus taiwanensis STM 3521</strain>
    </source>
</reference>
<evidence type="ECO:0000313" key="1">
    <source>
        <dbReference type="EMBL" id="SOY69468.1"/>
    </source>
</evidence>
<protein>
    <submittedName>
        <fullName evidence="1">Uncharacterized protein</fullName>
    </submittedName>
</protein>
<organism evidence="1 2">
    <name type="scientific">Cupriavidus taiwanensis</name>
    <dbReference type="NCBI Taxonomy" id="164546"/>
    <lineage>
        <taxon>Bacteria</taxon>
        <taxon>Pseudomonadati</taxon>
        <taxon>Pseudomonadota</taxon>
        <taxon>Betaproteobacteria</taxon>
        <taxon>Burkholderiales</taxon>
        <taxon>Burkholderiaceae</taxon>
        <taxon>Cupriavidus</taxon>
    </lineage>
</organism>
<dbReference type="AlphaFoldDB" id="A0A975XH00"/>
<accession>A0A975XH00</accession>
<comment type="caution">
    <text evidence="1">The sequence shown here is derived from an EMBL/GenBank/DDBJ whole genome shotgun (WGS) entry which is preliminary data.</text>
</comment>
<dbReference type="EMBL" id="OFSP01000039">
    <property type="protein sequence ID" value="SOY69468.1"/>
    <property type="molecule type" value="Genomic_DNA"/>
</dbReference>
<name>A0A975XH00_9BURK</name>
<evidence type="ECO:0000313" key="2">
    <source>
        <dbReference type="Proteomes" id="UP000256297"/>
    </source>
</evidence>
<gene>
    <name evidence="1" type="ORF">CBM2589_A90803</name>
</gene>
<dbReference type="Proteomes" id="UP000256297">
    <property type="component" value="Chromosome CBM2589_a"/>
</dbReference>
<sequence length="64" mass="6131">MKERGWAGSSCRPACSACYLARYTPRAGLGSGAIPVRAGSLSYTAAGPAGGPAGGPASGGGCRT</sequence>
<proteinExistence type="predicted"/>